<evidence type="ECO:0000256" key="1">
    <source>
        <dbReference type="ARBA" id="ARBA00022676"/>
    </source>
</evidence>
<evidence type="ECO:0000313" key="4">
    <source>
        <dbReference type="Proteomes" id="UP000632063"/>
    </source>
</evidence>
<evidence type="ECO:0000256" key="2">
    <source>
        <dbReference type="ARBA" id="ARBA00022679"/>
    </source>
</evidence>
<comment type="caution">
    <text evidence="3">The sequence shown here is derived from an EMBL/GenBank/DDBJ whole genome shotgun (WGS) entry which is preliminary data.</text>
</comment>
<keyword evidence="4" id="KW-1185">Reference proteome</keyword>
<reference evidence="3 4" key="2">
    <citation type="journal article" date="2021" name="Int. J. Syst. Evol. Microbiol.">
        <title>Roseibium litorale sp. nov., isolated from a tidal flat sediment and proposal for the reclassification of Labrenzia polysiphoniae as Roseibium polysiphoniae comb. nov.</title>
        <authorList>
            <person name="Liu Y."/>
            <person name="Pei T."/>
            <person name="Du J."/>
            <person name="Chao M."/>
            <person name="Deng M.R."/>
            <person name="Zhu H."/>
        </authorList>
    </citation>
    <scope>NUCLEOTIDE SEQUENCE [LARGE SCALE GENOMIC DNA]</scope>
    <source>
        <strain evidence="3 4">4C16A</strain>
    </source>
</reference>
<evidence type="ECO:0000313" key="3">
    <source>
        <dbReference type="EMBL" id="MBD8892419.1"/>
    </source>
</evidence>
<dbReference type="PANTHER" id="PTHR34136">
    <property type="match status" value="1"/>
</dbReference>
<keyword evidence="1" id="KW-0328">Glycosyltransferase</keyword>
<dbReference type="PANTHER" id="PTHR34136:SF1">
    <property type="entry name" value="UDP-N-ACETYL-D-MANNOSAMINURONIC ACID TRANSFERASE"/>
    <property type="match status" value="1"/>
</dbReference>
<dbReference type="RefSeq" id="WP_192148545.1">
    <property type="nucleotide sequence ID" value="NZ_JACYXI010000007.1"/>
</dbReference>
<dbReference type="Pfam" id="PF03808">
    <property type="entry name" value="Glyco_tran_WecG"/>
    <property type="match status" value="1"/>
</dbReference>
<accession>A0ABR9CP33</accession>
<dbReference type="InterPro" id="IPR004629">
    <property type="entry name" value="WecG_TagA_CpsF"/>
</dbReference>
<dbReference type="EMBL" id="JACYXI010000007">
    <property type="protein sequence ID" value="MBD8892419.1"/>
    <property type="molecule type" value="Genomic_DNA"/>
</dbReference>
<dbReference type="Proteomes" id="UP000632063">
    <property type="component" value="Unassembled WGS sequence"/>
</dbReference>
<gene>
    <name evidence="3" type="ORF">IG616_12730</name>
</gene>
<dbReference type="CDD" id="cd06533">
    <property type="entry name" value="Glyco_transf_WecG_TagA"/>
    <property type="match status" value="1"/>
</dbReference>
<organism evidence="3 4">
    <name type="scientific">Roseibium litorale</name>
    <dbReference type="NCBI Taxonomy" id="2803841"/>
    <lineage>
        <taxon>Bacteria</taxon>
        <taxon>Pseudomonadati</taxon>
        <taxon>Pseudomonadota</taxon>
        <taxon>Alphaproteobacteria</taxon>
        <taxon>Hyphomicrobiales</taxon>
        <taxon>Stappiaceae</taxon>
        <taxon>Roseibium</taxon>
    </lineage>
</organism>
<keyword evidence="2" id="KW-0808">Transferase</keyword>
<dbReference type="NCBIfam" id="TIGR00696">
    <property type="entry name" value="wecG_tagA_cpsF"/>
    <property type="match status" value="1"/>
</dbReference>
<proteinExistence type="predicted"/>
<protein>
    <submittedName>
        <fullName evidence="3">WecB/TagA/CpsF family glycosyltransferase</fullName>
    </submittedName>
</protein>
<reference evidence="4" key="1">
    <citation type="submission" date="2020-09" db="EMBL/GenBank/DDBJ databases">
        <title>The genome sequence of strain Labrenzia suaedae 4C16A.</title>
        <authorList>
            <person name="Liu Y."/>
        </authorList>
    </citation>
    <scope>NUCLEOTIDE SEQUENCE [LARGE SCALE GENOMIC DNA]</scope>
    <source>
        <strain evidence="4">4C16A</strain>
    </source>
</reference>
<sequence length="260" mass="28982">MAVKSVEADHSIRDGSFRFGSLEILRLDLPEALNLVRSAVLDHRRTDIAICNAHTALTALETPEYETVLRSMTLLNDGIGIEIAARWLSGRGFPANLNGTDFVPQLLGKIGVPLRIYLLGAKEEQLRLAARHISETYPLHTVVGMRNGYFGADETDVVCKAISAVQPDLLLVAMGNPRQEQFIVANRDRLGVTVTIGVGALLDFMSGTILRAPDWMRALGLEWLFRLAQEPRRLFRRYVIGIPKFLWAVRRLKKTQQPAA</sequence>
<name>A0ABR9CP33_9HYPH</name>